<evidence type="ECO:0000313" key="2">
    <source>
        <dbReference type="Proteomes" id="UP001290462"/>
    </source>
</evidence>
<protein>
    <submittedName>
        <fullName evidence="1">Uncharacterized protein</fullName>
    </submittedName>
</protein>
<dbReference type="Proteomes" id="UP001290462">
    <property type="component" value="Unassembled WGS sequence"/>
</dbReference>
<dbReference type="AlphaFoldDB" id="A0AAW9JUX0"/>
<accession>A0AAW9JUX0</accession>
<organism evidence="1 2">
    <name type="scientific">Carnobacterium maltaromaticum</name>
    <name type="common">Carnobacterium piscicola</name>
    <dbReference type="NCBI Taxonomy" id="2751"/>
    <lineage>
        <taxon>Bacteria</taxon>
        <taxon>Bacillati</taxon>
        <taxon>Bacillota</taxon>
        <taxon>Bacilli</taxon>
        <taxon>Lactobacillales</taxon>
        <taxon>Carnobacteriaceae</taxon>
        <taxon>Carnobacterium</taxon>
    </lineage>
</organism>
<name>A0AAW9JUX0_CARML</name>
<comment type="caution">
    <text evidence="1">The sequence shown here is derived from an EMBL/GenBank/DDBJ whole genome shotgun (WGS) entry which is preliminary data.</text>
</comment>
<dbReference type="EMBL" id="JAVBVO010000024">
    <property type="protein sequence ID" value="MDZ5760655.1"/>
    <property type="molecule type" value="Genomic_DNA"/>
</dbReference>
<gene>
    <name evidence="1" type="ORF">RAK27_18600</name>
</gene>
<sequence>MGVAIVDKNFILKFVDGNGKIIENLDKDVSYQVTFKEAYYLALKPGEYECSIPDFIKFKN</sequence>
<proteinExistence type="predicted"/>
<reference evidence="1" key="1">
    <citation type="submission" date="2023-08" db="EMBL/GenBank/DDBJ databases">
        <title>Genomic characterization of piscicolin 126 produced by Carnobacterium maltaromaticum CM22 strain isolated from salmon (Salmo salar).</title>
        <authorList>
            <person name="Gonzalez-Gragera E."/>
            <person name="Garcia-Lopez J.D."/>
            <person name="Teso-Perez C."/>
            <person name="Gimenez-Hernandez I."/>
            <person name="Peralta-Sanchez J.M."/>
            <person name="Valdivia E."/>
            <person name="Montalban-Lopez M."/>
            <person name="Martin-Platero A.M."/>
            <person name="Banos A."/>
            <person name="Martinez-Bueno M."/>
        </authorList>
    </citation>
    <scope>NUCLEOTIDE SEQUENCE</scope>
    <source>
        <strain evidence="1">CM22</strain>
    </source>
</reference>
<evidence type="ECO:0000313" key="1">
    <source>
        <dbReference type="EMBL" id="MDZ5760655.1"/>
    </source>
</evidence>
<dbReference type="RefSeq" id="WP_322809820.1">
    <property type="nucleotide sequence ID" value="NZ_JAVBVO010000024.1"/>
</dbReference>